<dbReference type="GO" id="GO:0047617">
    <property type="term" value="F:fatty acyl-CoA hydrolase activity"/>
    <property type="evidence" value="ECO:0007669"/>
    <property type="project" value="TreeGrafter"/>
</dbReference>
<proteinExistence type="inferred from homology"/>
<name>A0A8J7QM95_9BACT</name>
<evidence type="ECO:0000256" key="1">
    <source>
        <dbReference type="ARBA" id="ARBA00005953"/>
    </source>
</evidence>
<reference evidence="3" key="1">
    <citation type="submission" date="2021-03" db="EMBL/GenBank/DDBJ databases">
        <authorList>
            <person name="Wang G."/>
        </authorList>
    </citation>
    <scope>NUCLEOTIDE SEQUENCE</scope>
    <source>
        <strain evidence="3">KCTC 12899</strain>
    </source>
</reference>
<dbReference type="PANTHER" id="PTHR31793">
    <property type="entry name" value="4-HYDROXYBENZOYL-COA THIOESTERASE FAMILY MEMBER"/>
    <property type="match status" value="1"/>
</dbReference>
<accession>A0A8J7QM95</accession>
<comment type="caution">
    <text evidence="3">The sequence shown here is derived from an EMBL/GenBank/DDBJ whole genome shotgun (WGS) entry which is preliminary data.</text>
</comment>
<dbReference type="SUPFAM" id="SSF54637">
    <property type="entry name" value="Thioesterase/thiol ester dehydrase-isomerase"/>
    <property type="match status" value="1"/>
</dbReference>
<gene>
    <name evidence="3" type="ORF">J3U88_19085</name>
</gene>
<dbReference type="EMBL" id="JAFREP010000018">
    <property type="protein sequence ID" value="MBO1320590.1"/>
    <property type="molecule type" value="Genomic_DNA"/>
</dbReference>
<comment type="similarity">
    <text evidence="1">Belongs to the 4-hydroxybenzoyl-CoA thioesterase family.</text>
</comment>
<dbReference type="PANTHER" id="PTHR31793:SF27">
    <property type="entry name" value="NOVEL THIOESTERASE SUPERFAMILY DOMAIN AND SAPOSIN A-TYPE DOMAIN CONTAINING PROTEIN (0610012H03RIK)"/>
    <property type="match status" value="1"/>
</dbReference>
<evidence type="ECO:0000256" key="2">
    <source>
        <dbReference type="ARBA" id="ARBA00022801"/>
    </source>
</evidence>
<keyword evidence="4" id="KW-1185">Reference proteome</keyword>
<organism evidence="3 4">
    <name type="scientific">Acanthopleuribacter pedis</name>
    <dbReference type="NCBI Taxonomy" id="442870"/>
    <lineage>
        <taxon>Bacteria</taxon>
        <taxon>Pseudomonadati</taxon>
        <taxon>Acidobacteriota</taxon>
        <taxon>Holophagae</taxon>
        <taxon>Acanthopleuribacterales</taxon>
        <taxon>Acanthopleuribacteraceae</taxon>
        <taxon>Acanthopleuribacter</taxon>
    </lineage>
</organism>
<dbReference type="InterPro" id="IPR050563">
    <property type="entry name" value="4-hydroxybenzoyl-CoA_TE"/>
</dbReference>
<evidence type="ECO:0000313" key="3">
    <source>
        <dbReference type="EMBL" id="MBO1320590.1"/>
    </source>
</evidence>
<keyword evidence="2" id="KW-0378">Hydrolase</keyword>
<sequence length="137" mass="15324">MRDRYAFFTSVAVRWGDMDALGHVNNIQFFAYFEQARIQFFEAVGADKVWDAEQGPILASASCNFLKPIVYPIDLEVGLAVTDIRNRSFGASLAIFRKDSDEMFAEGKNGIVWVNYPAGKAINLPPVLVEGLNKFKP</sequence>
<dbReference type="Proteomes" id="UP000664417">
    <property type="component" value="Unassembled WGS sequence"/>
</dbReference>
<protein>
    <submittedName>
        <fullName evidence="3">Acyl-CoA thioesterase</fullName>
    </submittedName>
</protein>
<evidence type="ECO:0000313" key="4">
    <source>
        <dbReference type="Proteomes" id="UP000664417"/>
    </source>
</evidence>
<dbReference type="InterPro" id="IPR029069">
    <property type="entry name" value="HotDog_dom_sf"/>
</dbReference>
<dbReference type="AlphaFoldDB" id="A0A8J7QM95"/>
<dbReference type="CDD" id="cd00586">
    <property type="entry name" value="4HBT"/>
    <property type="match status" value="1"/>
</dbReference>
<dbReference type="Gene3D" id="3.10.129.10">
    <property type="entry name" value="Hotdog Thioesterase"/>
    <property type="match status" value="1"/>
</dbReference>
<dbReference type="RefSeq" id="WP_207860544.1">
    <property type="nucleotide sequence ID" value="NZ_JAFREP010000018.1"/>
</dbReference>
<dbReference type="Pfam" id="PF13279">
    <property type="entry name" value="4HBT_2"/>
    <property type="match status" value="1"/>
</dbReference>